<proteinExistence type="predicted"/>
<evidence type="ECO:0000256" key="2">
    <source>
        <dbReference type="SAM" id="Phobius"/>
    </source>
</evidence>
<feature type="transmembrane region" description="Helical" evidence="2">
    <location>
        <begin position="34"/>
        <end position="58"/>
    </location>
</feature>
<keyword evidence="2" id="KW-0812">Transmembrane</keyword>
<accession>A0A2N9IAY4</accession>
<gene>
    <name evidence="3" type="ORF">FSB_LOCUS50959</name>
</gene>
<feature type="transmembrane region" description="Helical" evidence="2">
    <location>
        <begin position="12"/>
        <end position="28"/>
    </location>
</feature>
<name>A0A2N9IAY4_FAGSY</name>
<keyword evidence="2" id="KW-0472">Membrane</keyword>
<organism evidence="3">
    <name type="scientific">Fagus sylvatica</name>
    <name type="common">Beechnut</name>
    <dbReference type="NCBI Taxonomy" id="28930"/>
    <lineage>
        <taxon>Eukaryota</taxon>
        <taxon>Viridiplantae</taxon>
        <taxon>Streptophyta</taxon>
        <taxon>Embryophyta</taxon>
        <taxon>Tracheophyta</taxon>
        <taxon>Spermatophyta</taxon>
        <taxon>Magnoliopsida</taxon>
        <taxon>eudicotyledons</taxon>
        <taxon>Gunneridae</taxon>
        <taxon>Pentapetalae</taxon>
        <taxon>rosids</taxon>
        <taxon>fabids</taxon>
        <taxon>Fagales</taxon>
        <taxon>Fagaceae</taxon>
        <taxon>Fagus</taxon>
    </lineage>
</organism>
<feature type="region of interest" description="Disordered" evidence="1">
    <location>
        <begin position="101"/>
        <end position="134"/>
    </location>
</feature>
<protein>
    <submittedName>
        <fullName evidence="3">Uncharacterized protein</fullName>
    </submittedName>
</protein>
<reference evidence="3" key="1">
    <citation type="submission" date="2018-02" db="EMBL/GenBank/DDBJ databases">
        <authorList>
            <person name="Cohen D.B."/>
            <person name="Kent A.D."/>
        </authorList>
    </citation>
    <scope>NUCLEOTIDE SEQUENCE</scope>
</reference>
<keyword evidence="2" id="KW-1133">Transmembrane helix</keyword>
<sequence>MEGYRNPKELNSVILMPLFVTGTMSFPVESFSNLLSPISSSPLFSSIVSFYTLILLYFPNLFLRIVFSPVIIITGILLFTLLRLGATQSQRFLENEVKDNMWRGQPDPAEAINESKENRESQSKSKSKMSEPEQMDLFEENSTWVICRSETQSDSETGCYDSITCFEDSFVEWNVRAPLEIIYEEYEGEEAEEDPDPKWTRDSGIERYPSLSLYYPESDSDDSSDCEFASIGEWCSPESTCFTWDEEDRESLIEIALDHGDKRDLDSGFHVEEENLIEIDISPERNEELFWREIQVFR</sequence>
<dbReference type="PANTHER" id="PTHR37746">
    <property type="entry name" value="TRANSMEMBRANE PROTEIN"/>
    <property type="match status" value="1"/>
</dbReference>
<feature type="compositionally biased region" description="Basic and acidic residues" evidence="1">
    <location>
        <begin position="113"/>
        <end position="131"/>
    </location>
</feature>
<evidence type="ECO:0000313" key="3">
    <source>
        <dbReference type="EMBL" id="SPD23077.1"/>
    </source>
</evidence>
<evidence type="ECO:0000256" key="1">
    <source>
        <dbReference type="SAM" id="MobiDB-lite"/>
    </source>
</evidence>
<dbReference type="EMBL" id="OIVN01005557">
    <property type="protein sequence ID" value="SPD23077.1"/>
    <property type="molecule type" value="Genomic_DNA"/>
</dbReference>
<dbReference type="AlphaFoldDB" id="A0A2N9IAY4"/>
<feature type="transmembrane region" description="Helical" evidence="2">
    <location>
        <begin position="65"/>
        <end position="86"/>
    </location>
</feature>
<dbReference type="PANTHER" id="PTHR37746:SF1">
    <property type="entry name" value="TRANSMEMBRANE PROTEIN"/>
    <property type="match status" value="1"/>
</dbReference>